<keyword evidence="1" id="KW-0812">Transmembrane</keyword>
<dbReference type="InterPro" id="IPR000326">
    <property type="entry name" value="PAP2/HPO"/>
</dbReference>
<dbReference type="SMART" id="SM00014">
    <property type="entry name" value="acidPPc"/>
    <property type="match status" value="1"/>
</dbReference>
<dbReference type="AlphaFoldDB" id="A0A4R4DIH9"/>
<gene>
    <name evidence="3" type="ORF">EXY23_14240</name>
</gene>
<dbReference type="Gene3D" id="1.20.144.10">
    <property type="entry name" value="Phosphatidic acid phosphatase type 2/haloperoxidase"/>
    <property type="match status" value="1"/>
</dbReference>
<name>A0A4R4DIH9_9PROT</name>
<keyword evidence="1" id="KW-1133">Transmembrane helix</keyword>
<keyword evidence="1" id="KW-0472">Membrane</keyword>
<evidence type="ECO:0000313" key="4">
    <source>
        <dbReference type="Proteomes" id="UP000295023"/>
    </source>
</evidence>
<feature type="transmembrane region" description="Helical" evidence="1">
    <location>
        <begin position="70"/>
        <end position="88"/>
    </location>
</feature>
<sequence length="192" mass="19173">MIFLTDFADLGLVLPLAGMVALALVALGRGRDALAWSAAVAGTLGATLLLKLAVFVWTGHHGGPGLASPSGHAAAGAVVYAGLLVLLGARLAPRLPLALLAGAGFGLLFGGTRIALEVHSLEDVLAGTAVGAAGTLCLAWLAGPARPAAPARSRAVLAVVALIGMLAFHGHRLPAEQEIRAIAAELRTGLPL</sequence>
<organism evidence="3 4">
    <name type="scientific">Roseicella aquatilis</name>
    <dbReference type="NCBI Taxonomy" id="2527868"/>
    <lineage>
        <taxon>Bacteria</taxon>
        <taxon>Pseudomonadati</taxon>
        <taxon>Pseudomonadota</taxon>
        <taxon>Alphaproteobacteria</taxon>
        <taxon>Acetobacterales</taxon>
        <taxon>Roseomonadaceae</taxon>
        <taxon>Roseicella</taxon>
    </lineage>
</organism>
<feature type="transmembrane region" description="Helical" evidence="1">
    <location>
        <begin position="155"/>
        <end position="171"/>
    </location>
</feature>
<evidence type="ECO:0000259" key="2">
    <source>
        <dbReference type="SMART" id="SM00014"/>
    </source>
</evidence>
<dbReference type="EMBL" id="SKBM01000012">
    <property type="protein sequence ID" value="TCZ60925.1"/>
    <property type="molecule type" value="Genomic_DNA"/>
</dbReference>
<dbReference type="InterPro" id="IPR036938">
    <property type="entry name" value="PAP2/HPO_sf"/>
</dbReference>
<protein>
    <submittedName>
        <fullName evidence="3">Phosphatase PAP2 family protein</fullName>
    </submittedName>
</protein>
<feature type="transmembrane region" description="Helical" evidence="1">
    <location>
        <begin position="6"/>
        <end position="27"/>
    </location>
</feature>
<proteinExistence type="predicted"/>
<feature type="transmembrane region" description="Helical" evidence="1">
    <location>
        <begin position="124"/>
        <end position="143"/>
    </location>
</feature>
<dbReference type="SUPFAM" id="SSF48317">
    <property type="entry name" value="Acid phosphatase/Vanadium-dependent haloperoxidase"/>
    <property type="match status" value="1"/>
</dbReference>
<dbReference type="Proteomes" id="UP000295023">
    <property type="component" value="Unassembled WGS sequence"/>
</dbReference>
<reference evidence="3 4" key="1">
    <citation type="submission" date="2019-03" db="EMBL/GenBank/DDBJ databases">
        <title>Paracraurococcus aquatilis NE82 genome sequence.</title>
        <authorList>
            <person name="Zhao Y."/>
            <person name="Du Z."/>
        </authorList>
    </citation>
    <scope>NUCLEOTIDE SEQUENCE [LARGE SCALE GENOMIC DNA]</scope>
    <source>
        <strain evidence="3 4">NE82</strain>
    </source>
</reference>
<feature type="transmembrane region" description="Helical" evidence="1">
    <location>
        <begin position="95"/>
        <end position="112"/>
    </location>
</feature>
<feature type="domain" description="Phosphatidic acid phosphatase type 2/haloperoxidase" evidence="2">
    <location>
        <begin position="10"/>
        <end position="139"/>
    </location>
</feature>
<dbReference type="RefSeq" id="WP_132290347.1">
    <property type="nucleotide sequence ID" value="NZ_SKBM01000012.1"/>
</dbReference>
<evidence type="ECO:0000313" key="3">
    <source>
        <dbReference type="EMBL" id="TCZ60925.1"/>
    </source>
</evidence>
<feature type="transmembrane region" description="Helical" evidence="1">
    <location>
        <begin position="34"/>
        <end position="58"/>
    </location>
</feature>
<accession>A0A4R4DIH9</accession>
<dbReference type="Pfam" id="PF01569">
    <property type="entry name" value="PAP2"/>
    <property type="match status" value="1"/>
</dbReference>
<evidence type="ECO:0000256" key="1">
    <source>
        <dbReference type="SAM" id="Phobius"/>
    </source>
</evidence>
<comment type="caution">
    <text evidence="3">The sequence shown here is derived from an EMBL/GenBank/DDBJ whole genome shotgun (WGS) entry which is preliminary data.</text>
</comment>
<keyword evidence="4" id="KW-1185">Reference proteome</keyword>